<gene>
    <name evidence="1" type="ORF">HPB49_004345</name>
</gene>
<accession>A0ACB8DTX0</accession>
<evidence type="ECO:0000313" key="1">
    <source>
        <dbReference type="EMBL" id="KAH7978057.1"/>
    </source>
</evidence>
<sequence>MELLQDQLEEKNLTPVGSPPCGLLIEKYNGAGVVGTPRLNDCMTLAIRRFRSMEVVVDGETITNEELNDGTWTALDKQRRYARRKTDTETQPVAEENKGTPSGTPSSAPRYRARPPSLPKRRPLPKLPAEDYKIIIRPQCAINLLSYGPAKILRTVCAAAQANLDESLKEDQVRVHPTSNTALISTPSRREASNSRSGSRQRSQSSSQPRNRSNSEQRNDQAVSRKVAWSANPEPKPTSTRPPQDANQWAAVCSMTAHAEPWGFDETEDSWEDYQKKRRKFTLQEKVDILTQLNAGRKQVDLCRERDIPPSTMATMLKDWEKIMKLHRESQLAPSRKRLRVGNYQNVNDAVLTWFKDARQNDVPLSGLIIQEKVLQFAAALDISGFDASAGWLYRFRQRNGITWQVACGEEKAADAESAVAWRNERFREIVEQAGVLKALPTPQDCDCEETQELNPELWDELTEKLPVDTAVTFDDYIDSYSAVATSAELTNEDIVNKVLEQDDCSSDEDDADTESTHEEQSVSSSDVLVFLEKTRLFLGRCKDVPDDVQRKVEDVEAFILQRVLSTRQKITDFFKQ</sequence>
<name>A0ACB8DTX0_DERSI</name>
<comment type="caution">
    <text evidence="1">The sequence shown here is derived from an EMBL/GenBank/DDBJ whole genome shotgun (WGS) entry which is preliminary data.</text>
</comment>
<dbReference type="EMBL" id="CM023470">
    <property type="protein sequence ID" value="KAH7978057.1"/>
    <property type="molecule type" value="Genomic_DNA"/>
</dbReference>
<reference evidence="1" key="1">
    <citation type="submission" date="2020-05" db="EMBL/GenBank/DDBJ databases">
        <title>Large-scale comparative analyses of tick genomes elucidate their genetic diversity and vector capacities.</title>
        <authorList>
            <person name="Jia N."/>
            <person name="Wang J."/>
            <person name="Shi W."/>
            <person name="Du L."/>
            <person name="Sun Y."/>
            <person name="Zhan W."/>
            <person name="Jiang J."/>
            <person name="Wang Q."/>
            <person name="Zhang B."/>
            <person name="Ji P."/>
            <person name="Sakyi L.B."/>
            <person name="Cui X."/>
            <person name="Yuan T."/>
            <person name="Jiang B."/>
            <person name="Yang W."/>
            <person name="Lam T.T.-Y."/>
            <person name="Chang Q."/>
            <person name="Ding S."/>
            <person name="Wang X."/>
            <person name="Zhu J."/>
            <person name="Ruan X."/>
            <person name="Zhao L."/>
            <person name="Wei J."/>
            <person name="Que T."/>
            <person name="Du C."/>
            <person name="Cheng J."/>
            <person name="Dai P."/>
            <person name="Han X."/>
            <person name="Huang E."/>
            <person name="Gao Y."/>
            <person name="Liu J."/>
            <person name="Shao H."/>
            <person name="Ye R."/>
            <person name="Li L."/>
            <person name="Wei W."/>
            <person name="Wang X."/>
            <person name="Wang C."/>
            <person name="Yang T."/>
            <person name="Huo Q."/>
            <person name="Li W."/>
            <person name="Guo W."/>
            <person name="Chen H."/>
            <person name="Zhou L."/>
            <person name="Ni X."/>
            <person name="Tian J."/>
            <person name="Zhou Y."/>
            <person name="Sheng Y."/>
            <person name="Liu T."/>
            <person name="Pan Y."/>
            <person name="Xia L."/>
            <person name="Li J."/>
            <person name="Zhao F."/>
            <person name="Cao W."/>
        </authorList>
    </citation>
    <scope>NUCLEOTIDE SEQUENCE</scope>
    <source>
        <strain evidence="1">Dsil-2018</strain>
    </source>
</reference>
<organism evidence="1 2">
    <name type="scientific">Dermacentor silvarum</name>
    <name type="common">Tick</name>
    <dbReference type="NCBI Taxonomy" id="543639"/>
    <lineage>
        <taxon>Eukaryota</taxon>
        <taxon>Metazoa</taxon>
        <taxon>Ecdysozoa</taxon>
        <taxon>Arthropoda</taxon>
        <taxon>Chelicerata</taxon>
        <taxon>Arachnida</taxon>
        <taxon>Acari</taxon>
        <taxon>Parasitiformes</taxon>
        <taxon>Ixodida</taxon>
        <taxon>Ixodoidea</taxon>
        <taxon>Ixodidae</taxon>
        <taxon>Rhipicephalinae</taxon>
        <taxon>Dermacentor</taxon>
    </lineage>
</organism>
<dbReference type="Proteomes" id="UP000821865">
    <property type="component" value="Chromosome 1"/>
</dbReference>
<proteinExistence type="predicted"/>
<keyword evidence="2" id="KW-1185">Reference proteome</keyword>
<protein>
    <submittedName>
        <fullName evidence="1">Uncharacterized protein</fullName>
    </submittedName>
</protein>
<evidence type="ECO:0000313" key="2">
    <source>
        <dbReference type="Proteomes" id="UP000821865"/>
    </source>
</evidence>